<feature type="compositionally biased region" description="Low complexity" evidence="2">
    <location>
        <begin position="428"/>
        <end position="451"/>
    </location>
</feature>
<feature type="compositionally biased region" description="Polar residues" evidence="2">
    <location>
        <begin position="452"/>
        <end position="467"/>
    </location>
</feature>
<proteinExistence type="predicted"/>
<feature type="region of interest" description="Disordered" evidence="2">
    <location>
        <begin position="502"/>
        <end position="552"/>
    </location>
</feature>
<name>A0A1F5ZJV9_9BACT</name>
<evidence type="ECO:0000256" key="1">
    <source>
        <dbReference type="SAM" id="Coils"/>
    </source>
</evidence>
<reference evidence="3 4" key="1">
    <citation type="journal article" date="2016" name="Nat. Commun.">
        <title>Thousands of microbial genomes shed light on interconnected biogeochemical processes in an aquifer system.</title>
        <authorList>
            <person name="Anantharaman K."/>
            <person name="Brown C.T."/>
            <person name="Hug L.A."/>
            <person name="Sharon I."/>
            <person name="Castelle C.J."/>
            <person name="Probst A.J."/>
            <person name="Thomas B.C."/>
            <person name="Singh A."/>
            <person name="Wilkins M.J."/>
            <person name="Karaoz U."/>
            <person name="Brodie E.L."/>
            <person name="Williams K.H."/>
            <person name="Hubbard S.S."/>
            <person name="Banfield J.F."/>
        </authorList>
    </citation>
    <scope>NUCLEOTIDE SEQUENCE [LARGE SCALE GENOMIC DNA]</scope>
</reference>
<feature type="region of interest" description="Disordered" evidence="2">
    <location>
        <begin position="618"/>
        <end position="653"/>
    </location>
</feature>
<organism evidence="3 4">
    <name type="scientific">Candidatus Gottesmanbacteria bacterium RIFCSPHIGHO2_02_FULL_39_11</name>
    <dbReference type="NCBI Taxonomy" id="1798382"/>
    <lineage>
        <taxon>Bacteria</taxon>
        <taxon>Candidatus Gottesmaniibacteriota</taxon>
    </lineage>
</organism>
<comment type="caution">
    <text evidence="3">The sequence shown here is derived from an EMBL/GenBank/DDBJ whole genome shotgun (WGS) entry which is preliminary data.</text>
</comment>
<feature type="compositionally biased region" description="Polar residues" evidence="2">
    <location>
        <begin position="162"/>
        <end position="175"/>
    </location>
</feature>
<gene>
    <name evidence="3" type="ORF">A3D77_07010</name>
</gene>
<feature type="compositionally biased region" description="Low complexity" evidence="2">
    <location>
        <begin position="384"/>
        <end position="398"/>
    </location>
</feature>
<feature type="coiled-coil region" evidence="1">
    <location>
        <begin position="177"/>
        <end position="204"/>
    </location>
</feature>
<dbReference type="AlphaFoldDB" id="A0A1F5ZJV9"/>
<feature type="compositionally biased region" description="Polar residues" evidence="2">
    <location>
        <begin position="41"/>
        <end position="50"/>
    </location>
</feature>
<evidence type="ECO:0000313" key="4">
    <source>
        <dbReference type="Proteomes" id="UP000176923"/>
    </source>
</evidence>
<accession>A0A1F5ZJV9</accession>
<dbReference type="Proteomes" id="UP000176923">
    <property type="component" value="Unassembled WGS sequence"/>
</dbReference>
<feature type="compositionally biased region" description="Pro residues" evidence="2">
    <location>
        <begin position="51"/>
        <end position="69"/>
    </location>
</feature>
<feature type="compositionally biased region" description="Polar residues" evidence="2">
    <location>
        <begin position="627"/>
        <end position="637"/>
    </location>
</feature>
<feature type="compositionally biased region" description="Polar residues" evidence="2">
    <location>
        <begin position="97"/>
        <end position="109"/>
    </location>
</feature>
<keyword evidence="1" id="KW-0175">Coiled coil</keyword>
<feature type="region of interest" description="Disordered" evidence="2">
    <location>
        <begin position="37"/>
        <end position="175"/>
    </location>
</feature>
<feature type="region of interest" description="Disordered" evidence="2">
    <location>
        <begin position="384"/>
        <end position="406"/>
    </location>
</feature>
<dbReference type="STRING" id="1798382.A3D77_07010"/>
<evidence type="ECO:0000256" key="2">
    <source>
        <dbReference type="SAM" id="MobiDB-lite"/>
    </source>
</evidence>
<sequence>MTTKSPINKLHRLISSFLIAILLFERMFSFTTLSAYADDPSPTSAPQEQNAPPPPPSVPTAPPPAPTVPPVDAVPTVPPPGGSDEPPSNQSPPVPTSAPTGEAQPTISPNDPVPTIVPVGYVSPTGNPTTTTSSGALADSMATGDAQEGNGSTYSKDESVNDPANTNTGAFSQNQATEDLNKNLEQVSKNLADLNNKINQLSNTGFNVATLNTLSGNVFTGDANASTNLFNKLNSNVTGEGGFVTQNIYGNQSGDIVFQLAESSATGTFDSVSPTVTKNATTGAESDNTATTSNGFTVKEANGNDATINNDITLNAISGENKAVLNTGNGVVKTGDANALANIINLANTNLNVAEWLFGVINIYGTLTGNIILPDGTSVLASSITSNSPVSTTSNSQTGAGSDNTAVYQTSDTSEFKNVNTATVATNVDVTSNTGNNASNGNTSGGSVTTGDANSDVNSTTVANTNVDDPEGTVWIVMVNELGKWIGKIIGAPSEATTASSLPATITTGGEGQATYTDSTTNSQTGAGSSNDAQNSQSAKETTENTNTADIKNNITVNADSGNNAANYNTGAGIVETGDANAGVNILNLSNLNVKAKKVVVLFINVLGDFIGNVVTPGQPNEHVIADNSQPQTTPTPDTRIGGAVSSDPTPTPTDEVAVNYVINQTVVNINPVQTVVSYLTNSTDQTGEEAYGNSGRIFTYATDAIYFAEVNPNIIPTKSPLRGVYLSPSFLKATESTLPGMLLGGVSLKVNERWLSVLPVAVLLVILRRRRKIDFSKYLNMLFDIVL</sequence>
<evidence type="ECO:0000313" key="3">
    <source>
        <dbReference type="EMBL" id="OGG12779.1"/>
    </source>
</evidence>
<protein>
    <submittedName>
        <fullName evidence="3">Uncharacterized protein</fullName>
    </submittedName>
</protein>
<dbReference type="EMBL" id="MFJL01000041">
    <property type="protein sequence ID" value="OGG12779.1"/>
    <property type="molecule type" value="Genomic_DNA"/>
</dbReference>
<feature type="region of interest" description="Disordered" evidence="2">
    <location>
        <begin position="428"/>
        <end position="468"/>
    </location>
</feature>
<feature type="compositionally biased region" description="Low complexity" evidence="2">
    <location>
        <begin position="123"/>
        <end position="135"/>
    </location>
</feature>